<organism evidence="2 3">
    <name type="scientific">Polyplosphaeria fusca</name>
    <dbReference type="NCBI Taxonomy" id="682080"/>
    <lineage>
        <taxon>Eukaryota</taxon>
        <taxon>Fungi</taxon>
        <taxon>Dikarya</taxon>
        <taxon>Ascomycota</taxon>
        <taxon>Pezizomycotina</taxon>
        <taxon>Dothideomycetes</taxon>
        <taxon>Pleosporomycetidae</taxon>
        <taxon>Pleosporales</taxon>
        <taxon>Tetraplosphaeriaceae</taxon>
        <taxon>Polyplosphaeria</taxon>
    </lineage>
</organism>
<evidence type="ECO:0000256" key="1">
    <source>
        <dbReference type="SAM" id="Phobius"/>
    </source>
</evidence>
<dbReference type="EMBL" id="ML996113">
    <property type="protein sequence ID" value="KAF2737755.1"/>
    <property type="molecule type" value="Genomic_DNA"/>
</dbReference>
<keyword evidence="1" id="KW-1133">Transmembrane helix</keyword>
<gene>
    <name evidence="2" type="ORF">EJ04DRAFT_86480</name>
</gene>
<name>A0A9P4R670_9PLEO</name>
<comment type="caution">
    <text evidence="2">The sequence shown here is derived from an EMBL/GenBank/DDBJ whole genome shotgun (WGS) entry which is preliminary data.</text>
</comment>
<sequence length="92" mass="10210">MCDARDGYGPGRLGAAVRLHRAATLMMVPVDLLIIGTILVRLLLACKIRSFGAWGCGVHMAAYDRKARSKIRSTFQRRVRDATEMQSFEDAV</sequence>
<keyword evidence="3" id="KW-1185">Reference proteome</keyword>
<keyword evidence="1" id="KW-0472">Membrane</keyword>
<keyword evidence="1" id="KW-0812">Transmembrane</keyword>
<accession>A0A9P4R670</accession>
<evidence type="ECO:0000313" key="2">
    <source>
        <dbReference type="EMBL" id="KAF2737755.1"/>
    </source>
</evidence>
<dbReference type="AlphaFoldDB" id="A0A9P4R670"/>
<reference evidence="2" key="1">
    <citation type="journal article" date="2020" name="Stud. Mycol.">
        <title>101 Dothideomycetes genomes: a test case for predicting lifestyles and emergence of pathogens.</title>
        <authorList>
            <person name="Haridas S."/>
            <person name="Albert R."/>
            <person name="Binder M."/>
            <person name="Bloem J."/>
            <person name="Labutti K."/>
            <person name="Salamov A."/>
            <person name="Andreopoulos B."/>
            <person name="Baker S."/>
            <person name="Barry K."/>
            <person name="Bills G."/>
            <person name="Bluhm B."/>
            <person name="Cannon C."/>
            <person name="Castanera R."/>
            <person name="Culley D."/>
            <person name="Daum C."/>
            <person name="Ezra D."/>
            <person name="Gonzalez J."/>
            <person name="Henrissat B."/>
            <person name="Kuo A."/>
            <person name="Liang C."/>
            <person name="Lipzen A."/>
            <person name="Lutzoni F."/>
            <person name="Magnuson J."/>
            <person name="Mondo S."/>
            <person name="Nolan M."/>
            <person name="Ohm R."/>
            <person name="Pangilinan J."/>
            <person name="Park H.-J."/>
            <person name="Ramirez L."/>
            <person name="Alfaro M."/>
            <person name="Sun H."/>
            <person name="Tritt A."/>
            <person name="Yoshinaga Y."/>
            <person name="Zwiers L.-H."/>
            <person name="Turgeon B."/>
            <person name="Goodwin S."/>
            <person name="Spatafora J."/>
            <person name="Crous P."/>
            <person name="Grigoriev I."/>
        </authorList>
    </citation>
    <scope>NUCLEOTIDE SEQUENCE</scope>
    <source>
        <strain evidence="2">CBS 125425</strain>
    </source>
</reference>
<proteinExistence type="predicted"/>
<protein>
    <submittedName>
        <fullName evidence="2">Uncharacterized protein</fullName>
    </submittedName>
</protein>
<dbReference type="Proteomes" id="UP000799444">
    <property type="component" value="Unassembled WGS sequence"/>
</dbReference>
<feature type="transmembrane region" description="Helical" evidence="1">
    <location>
        <begin position="22"/>
        <end position="44"/>
    </location>
</feature>
<evidence type="ECO:0000313" key="3">
    <source>
        <dbReference type="Proteomes" id="UP000799444"/>
    </source>
</evidence>